<dbReference type="EMBL" id="JBGBPQ010000010">
    <property type="protein sequence ID" value="KAL1518623.1"/>
    <property type="molecule type" value="Genomic_DNA"/>
</dbReference>
<sequence length="417" mass="44638">MLPPLALLTDPLLFYEGRWNVSAHSAVADWPCSTLWFAARAGDGGATLLVEWSGVRLRINASAFPAAPAAAPATHSAIWDGFELEPPFGATHRHELPLPAGDSVVALRKLSSATPYSTGIATHFFRASRLELRALRPARGTLELTPWRGRPSRSVQLIGASDAAGWCVDGTPATPALSYGAFGWKHSDCDGAAGAELARRLGAAVSVQALAGAGLTQNANARERWQMGEVTMAGMYTRTLQSDAASFWDMTSHAPPQLVLISLGGNDYNHQEGHVPSDEVFQAAYVKLLGEIFRTYRGAAANATSQAERRSDGKREGSARAGGAEFAVVSICGQGSPEARLDPDNNRCRPCPHVEQSVQAFRKANPGLHAEYIFVPCDGSVVTGEGDIGCNGHKNRRGQNEVADFLEPRLRKLMGWD</sequence>
<dbReference type="SUPFAM" id="SSF52266">
    <property type="entry name" value="SGNH hydrolase"/>
    <property type="match status" value="1"/>
</dbReference>
<feature type="region of interest" description="Disordered" evidence="1">
    <location>
        <begin position="301"/>
        <end position="321"/>
    </location>
</feature>
<gene>
    <name evidence="2" type="ORF">AB1Y20_002911</name>
</gene>
<dbReference type="InterPro" id="IPR036514">
    <property type="entry name" value="SGNH_hydro_sf"/>
</dbReference>
<proteinExistence type="predicted"/>
<comment type="caution">
    <text evidence="2">The sequence shown here is derived from an EMBL/GenBank/DDBJ whole genome shotgun (WGS) entry which is preliminary data.</text>
</comment>
<evidence type="ECO:0008006" key="4">
    <source>
        <dbReference type="Google" id="ProtNLM"/>
    </source>
</evidence>
<keyword evidence="3" id="KW-1185">Reference proteome</keyword>
<dbReference type="AlphaFoldDB" id="A0AB34JC36"/>
<dbReference type="PANTHER" id="PTHR37834">
    <property type="entry name" value="GDSL-LIKE LIPASE/ACYLHYDROLASE DOMAIN PROTEIN (AFU_ORTHOLOGUE AFUA_2G00620)"/>
    <property type="match status" value="1"/>
</dbReference>
<evidence type="ECO:0000313" key="2">
    <source>
        <dbReference type="EMBL" id="KAL1518623.1"/>
    </source>
</evidence>
<dbReference type="Proteomes" id="UP001515480">
    <property type="component" value="Unassembled WGS sequence"/>
</dbReference>
<feature type="compositionally biased region" description="Basic and acidic residues" evidence="1">
    <location>
        <begin position="307"/>
        <end position="318"/>
    </location>
</feature>
<dbReference type="InterPro" id="IPR052762">
    <property type="entry name" value="PCW_deacetylase/CE"/>
</dbReference>
<organism evidence="2 3">
    <name type="scientific">Prymnesium parvum</name>
    <name type="common">Toxic golden alga</name>
    <dbReference type="NCBI Taxonomy" id="97485"/>
    <lineage>
        <taxon>Eukaryota</taxon>
        <taxon>Haptista</taxon>
        <taxon>Haptophyta</taxon>
        <taxon>Prymnesiophyceae</taxon>
        <taxon>Prymnesiales</taxon>
        <taxon>Prymnesiaceae</taxon>
        <taxon>Prymnesium</taxon>
    </lineage>
</organism>
<dbReference type="Gene3D" id="3.40.50.1110">
    <property type="entry name" value="SGNH hydrolase"/>
    <property type="match status" value="1"/>
</dbReference>
<evidence type="ECO:0000256" key="1">
    <source>
        <dbReference type="SAM" id="MobiDB-lite"/>
    </source>
</evidence>
<name>A0AB34JC36_PRYPA</name>
<protein>
    <recommendedName>
        <fullName evidence="4">SGNH hydrolase-type esterase domain-containing protein</fullName>
    </recommendedName>
</protein>
<reference evidence="2 3" key="1">
    <citation type="journal article" date="2024" name="Science">
        <title>Giant polyketide synthase enzymes in the biosynthesis of giant marine polyether toxins.</title>
        <authorList>
            <person name="Fallon T.R."/>
            <person name="Shende V.V."/>
            <person name="Wierzbicki I.H."/>
            <person name="Pendleton A.L."/>
            <person name="Watervoot N.F."/>
            <person name="Auber R.P."/>
            <person name="Gonzalez D.J."/>
            <person name="Wisecaver J.H."/>
            <person name="Moore B.S."/>
        </authorList>
    </citation>
    <scope>NUCLEOTIDE SEQUENCE [LARGE SCALE GENOMIC DNA]</scope>
    <source>
        <strain evidence="2 3">12B1</strain>
    </source>
</reference>
<dbReference type="PANTHER" id="PTHR37834:SF2">
    <property type="entry name" value="ESTERASE, SGNH HYDROLASE-TYPE"/>
    <property type="match status" value="1"/>
</dbReference>
<accession>A0AB34JC36</accession>
<evidence type="ECO:0000313" key="3">
    <source>
        <dbReference type="Proteomes" id="UP001515480"/>
    </source>
</evidence>